<dbReference type="RefSeq" id="WP_109676720.1">
    <property type="nucleotide sequence ID" value="NZ_QGDT01000012.1"/>
</dbReference>
<evidence type="ECO:0000313" key="2">
    <source>
        <dbReference type="EMBL" id="PWJ55917.1"/>
    </source>
</evidence>
<dbReference type="EMBL" id="QGDT01000012">
    <property type="protein sequence ID" value="PWJ55917.1"/>
    <property type="molecule type" value="Genomic_DNA"/>
</dbReference>
<protein>
    <submittedName>
        <fullName evidence="2">Uncharacterized protein</fullName>
    </submittedName>
</protein>
<evidence type="ECO:0000313" key="3">
    <source>
        <dbReference type="Proteomes" id="UP000245880"/>
    </source>
</evidence>
<feature type="transmembrane region" description="Helical" evidence="1">
    <location>
        <begin position="12"/>
        <end position="31"/>
    </location>
</feature>
<dbReference type="AlphaFoldDB" id="A0A316B091"/>
<accession>A0A316B091</accession>
<organism evidence="2 3">
    <name type="scientific">Dyadobacter jejuensis</name>
    <dbReference type="NCBI Taxonomy" id="1082580"/>
    <lineage>
        <taxon>Bacteria</taxon>
        <taxon>Pseudomonadati</taxon>
        <taxon>Bacteroidota</taxon>
        <taxon>Cytophagia</taxon>
        <taxon>Cytophagales</taxon>
        <taxon>Spirosomataceae</taxon>
        <taxon>Dyadobacter</taxon>
    </lineage>
</organism>
<evidence type="ECO:0000256" key="1">
    <source>
        <dbReference type="SAM" id="Phobius"/>
    </source>
</evidence>
<sequence>MKRKQSNINGGVAWYTLIGILLTLGAMPAYANGEPEGAHTKKTSEMVLENRTVKVTVDQRTGSFAVLEKTSGQLWKSDPWEDAAGLMEVNGGGIKGQTVNISKIKDIRVTQKSKWVIGIEFENPILEGNVVAEGVRVQTELRLDADEGSLDVAVVAWEAGKYRLSDLRYPARAFSLETDVDRGAVVIPQKQGMISPSYIFPMNGGLFAAGTMLPMSRGPRG</sequence>
<comment type="caution">
    <text evidence="2">The sequence shown here is derived from an EMBL/GenBank/DDBJ whole genome shotgun (WGS) entry which is preliminary data.</text>
</comment>
<keyword evidence="1" id="KW-1133">Transmembrane helix</keyword>
<dbReference type="Proteomes" id="UP000245880">
    <property type="component" value="Unassembled WGS sequence"/>
</dbReference>
<dbReference type="OrthoDB" id="9793135at2"/>
<gene>
    <name evidence="2" type="ORF">CLV98_11211</name>
</gene>
<name>A0A316B091_9BACT</name>
<keyword evidence="1" id="KW-0472">Membrane</keyword>
<keyword evidence="3" id="KW-1185">Reference proteome</keyword>
<reference evidence="2 3" key="1">
    <citation type="submission" date="2018-03" db="EMBL/GenBank/DDBJ databases">
        <title>Genomic Encyclopedia of Archaeal and Bacterial Type Strains, Phase II (KMG-II): from individual species to whole genera.</title>
        <authorList>
            <person name="Goeker M."/>
        </authorList>
    </citation>
    <scope>NUCLEOTIDE SEQUENCE [LARGE SCALE GENOMIC DNA]</scope>
    <source>
        <strain evidence="2 3">DSM 100346</strain>
    </source>
</reference>
<keyword evidence="1" id="KW-0812">Transmembrane</keyword>
<proteinExistence type="predicted"/>